<organism evidence="1 2">
    <name type="scientific">Vaccinium darrowii</name>
    <dbReference type="NCBI Taxonomy" id="229202"/>
    <lineage>
        <taxon>Eukaryota</taxon>
        <taxon>Viridiplantae</taxon>
        <taxon>Streptophyta</taxon>
        <taxon>Embryophyta</taxon>
        <taxon>Tracheophyta</taxon>
        <taxon>Spermatophyta</taxon>
        <taxon>Magnoliopsida</taxon>
        <taxon>eudicotyledons</taxon>
        <taxon>Gunneridae</taxon>
        <taxon>Pentapetalae</taxon>
        <taxon>asterids</taxon>
        <taxon>Ericales</taxon>
        <taxon>Ericaceae</taxon>
        <taxon>Vaccinioideae</taxon>
        <taxon>Vaccinieae</taxon>
        <taxon>Vaccinium</taxon>
    </lineage>
</organism>
<sequence length="167" mass="18818">MGNCLVRQEKLIKVMKTDGKVLEYKSPIKVQQVLSDFAGHAISDTLSVVRYLRPDSEMIGGHLYYLLPLPVVVPEVEKTKRVRFANPEVLEDSKGSGVVMRIKLVMSKPELEMMLRKGGISVEDMVSQFQKKQSPDQNDDHKFENNEDGDGSCKGWKPILESIPELS</sequence>
<evidence type="ECO:0000313" key="1">
    <source>
        <dbReference type="EMBL" id="KAH7855775.1"/>
    </source>
</evidence>
<accession>A0ACB7YQH3</accession>
<dbReference type="EMBL" id="CM037161">
    <property type="protein sequence ID" value="KAH7855775.1"/>
    <property type="molecule type" value="Genomic_DNA"/>
</dbReference>
<evidence type="ECO:0000313" key="2">
    <source>
        <dbReference type="Proteomes" id="UP000828048"/>
    </source>
</evidence>
<dbReference type="Proteomes" id="UP000828048">
    <property type="component" value="Chromosome 11"/>
</dbReference>
<comment type="caution">
    <text evidence="1">The sequence shown here is derived from an EMBL/GenBank/DDBJ whole genome shotgun (WGS) entry which is preliminary data.</text>
</comment>
<reference evidence="1 2" key="1">
    <citation type="journal article" date="2021" name="Hortic Res">
        <title>High-quality reference genome and annotation aids understanding of berry development for evergreen blueberry (Vaccinium darrowii).</title>
        <authorList>
            <person name="Yu J."/>
            <person name="Hulse-Kemp A.M."/>
            <person name="Babiker E."/>
            <person name="Staton M."/>
        </authorList>
    </citation>
    <scope>NUCLEOTIDE SEQUENCE [LARGE SCALE GENOMIC DNA]</scope>
    <source>
        <strain evidence="2">cv. NJ 8807/NJ 8810</strain>
        <tissue evidence="1">Young leaf</tissue>
    </source>
</reference>
<protein>
    <submittedName>
        <fullName evidence="1">Uncharacterized protein</fullName>
    </submittedName>
</protein>
<keyword evidence="2" id="KW-1185">Reference proteome</keyword>
<gene>
    <name evidence="1" type="ORF">Vadar_028703</name>
</gene>
<name>A0ACB7YQH3_9ERIC</name>
<proteinExistence type="predicted"/>